<keyword evidence="1" id="KW-0812">Transmembrane</keyword>
<dbReference type="AlphaFoldDB" id="D3B6J4"/>
<dbReference type="RefSeq" id="XP_020435081.1">
    <property type="nucleotide sequence ID" value="XM_020574667.1"/>
</dbReference>
<organism evidence="2 3">
    <name type="scientific">Heterostelium pallidum (strain ATCC 26659 / Pp 5 / PN500)</name>
    <name type="common">Cellular slime mold</name>
    <name type="synonym">Polysphondylium pallidum</name>
    <dbReference type="NCBI Taxonomy" id="670386"/>
    <lineage>
        <taxon>Eukaryota</taxon>
        <taxon>Amoebozoa</taxon>
        <taxon>Evosea</taxon>
        <taxon>Eumycetozoa</taxon>
        <taxon>Dictyostelia</taxon>
        <taxon>Acytosteliales</taxon>
        <taxon>Acytosteliaceae</taxon>
        <taxon>Heterostelium</taxon>
    </lineage>
</organism>
<reference evidence="2 3" key="1">
    <citation type="journal article" date="2011" name="Genome Res.">
        <title>Phylogeny-wide analysis of social amoeba genomes highlights ancient origins for complex intercellular communication.</title>
        <authorList>
            <person name="Heidel A.J."/>
            <person name="Lawal H.M."/>
            <person name="Felder M."/>
            <person name="Schilde C."/>
            <person name="Helps N.R."/>
            <person name="Tunggal B."/>
            <person name="Rivero F."/>
            <person name="John U."/>
            <person name="Schleicher M."/>
            <person name="Eichinger L."/>
            <person name="Platzer M."/>
            <person name="Noegel A.A."/>
            <person name="Schaap P."/>
            <person name="Gloeckner G."/>
        </authorList>
    </citation>
    <scope>NUCLEOTIDE SEQUENCE [LARGE SCALE GENOMIC DNA]</scope>
    <source>
        <strain evidence="3">ATCC 26659 / Pp 5 / PN500</strain>
    </source>
</reference>
<evidence type="ECO:0000256" key="1">
    <source>
        <dbReference type="SAM" id="Phobius"/>
    </source>
</evidence>
<dbReference type="InParanoid" id="D3B6J4"/>
<dbReference type="Proteomes" id="UP000001396">
    <property type="component" value="Unassembled WGS sequence"/>
</dbReference>
<comment type="caution">
    <text evidence="2">The sequence shown here is derived from an EMBL/GenBank/DDBJ whole genome shotgun (WGS) entry which is preliminary data.</text>
</comment>
<dbReference type="GeneID" id="31359229"/>
<proteinExistence type="predicted"/>
<dbReference type="EMBL" id="ADBJ01000017">
    <property type="protein sequence ID" value="EFA82964.1"/>
    <property type="molecule type" value="Genomic_DNA"/>
</dbReference>
<accession>D3B6J4</accession>
<sequence>MSVIRLVLCSFYAVFVTLLSAATLNLSVIGWNHLVELSKPHLDTKLMAIPATFTAFNLTHILLFAIIMVLLATGSKLSSVQAPTQVTYAKKSN</sequence>
<feature type="transmembrane region" description="Helical" evidence="1">
    <location>
        <begin position="45"/>
        <end position="71"/>
    </location>
</feature>
<protein>
    <submittedName>
        <fullName evidence="2">Uncharacterized protein</fullName>
    </submittedName>
</protein>
<keyword evidence="1" id="KW-1133">Transmembrane helix</keyword>
<gene>
    <name evidence="2" type="ORF">PPL_03742</name>
</gene>
<name>D3B6J4_HETP5</name>
<evidence type="ECO:0000313" key="3">
    <source>
        <dbReference type="Proteomes" id="UP000001396"/>
    </source>
</evidence>
<keyword evidence="1" id="KW-0472">Membrane</keyword>
<keyword evidence="3" id="KW-1185">Reference proteome</keyword>
<evidence type="ECO:0000313" key="2">
    <source>
        <dbReference type="EMBL" id="EFA82964.1"/>
    </source>
</evidence>